<evidence type="ECO:0000256" key="2">
    <source>
        <dbReference type="ARBA" id="ARBA00023125"/>
    </source>
</evidence>
<dbReference type="HOGENOM" id="CLU_1103758_0_0_1"/>
<evidence type="ECO:0000259" key="4">
    <source>
        <dbReference type="Pfam" id="PF09316"/>
    </source>
</evidence>
<name>Q29CV6_DROPS</name>
<reference evidence="5" key="4">
    <citation type="submission" date="2015-11" db="EMBL/GenBank/DDBJ databases">
        <authorList>
            <consortium name="FlyBase"/>
        </authorList>
    </citation>
    <scope>NUCLEOTIDE SEQUENCE</scope>
    <source>
        <strain evidence="5">MV2-25</strain>
    </source>
</reference>
<dbReference type="GO" id="GO:0003677">
    <property type="term" value="F:DNA binding"/>
    <property type="evidence" value="ECO:0007669"/>
    <property type="project" value="UniProtKB-KW"/>
</dbReference>
<proteinExistence type="predicted"/>
<evidence type="ECO:0000256" key="3">
    <source>
        <dbReference type="SAM" id="MobiDB-lite"/>
    </source>
</evidence>
<organism evidence="5">
    <name type="scientific">Drosophila pseudoobscura pseudoobscura</name>
    <name type="common">Fruit fly</name>
    <dbReference type="NCBI Taxonomy" id="46245"/>
    <lineage>
        <taxon>Eukaryota</taxon>
        <taxon>Metazoa</taxon>
        <taxon>Ecdysozoa</taxon>
        <taxon>Arthropoda</taxon>
        <taxon>Hexapoda</taxon>
        <taxon>Insecta</taxon>
        <taxon>Pterygota</taxon>
        <taxon>Neoptera</taxon>
        <taxon>Endopterygota</taxon>
        <taxon>Diptera</taxon>
        <taxon>Brachycera</taxon>
        <taxon>Muscomorpha</taxon>
        <taxon>Ephydroidea</taxon>
        <taxon>Drosophilidae</taxon>
        <taxon>Drosophila</taxon>
        <taxon>Sophophora</taxon>
    </lineage>
</organism>
<sequence length="337" mass="37563">MANTIGEQDNLLDFDQNFEESDESEYSEHDEVHSTTTTVGHAGVSDLNVTGAVNASINVSSDSYLLSLAIKSDFSKSPCLTTFEDMNLRASTPVMKIYNVLGIEVKKEFETASIETPHKSKIGPRTPTPFKNALAEIGKKRDGRRYEPSSPSSLAEDLAEIIHEEQLNDSEVVKAVQTNKGIGGTNIRKNVRNSSPSIENEKLRSAQSPPPKRARKSLLSTWTANHLPNGGFTKKIQPFETETPSKFLTSPSSIMKDTLCSEQDLLFDEGRKENRPYFCRSKYKTSGLPSYDHVIDPKWARVACGKTKDQLFMEEQAYACLKNLSCVPRSLNFEKQK</sequence>
<dbReference type="AlphaFoldDB" id="Q29CV6"/>
<dbReference type="InterPro" id="IPR015395">
    <property type="entry name" value="C-myb_C"/>
</dbReference>
<dbReference type="Pfam" id="PF09316">
    <property type="entry name" value="Cmyb_C"/>
    <property type="match status" value="1"/>
</dbReference>
<keyword evidence="2" id="KW-0238">DNA-binding</keyword>
<dbReference type="ExpressionAtlas" id="Q29CV6">
    <property type="expression patterns" value="baseline"/>
</dbReference>
<evidence type="ECO:0000313" key="5">
    <source>
        <dbReference type="EMBL" id="EAL29337.4"/>
    </source>
</evidence>
<evidence type="ECO:0000256" key="1">
    <source>
        <dbReference type="ARBA" id="ARBA00022737"/>
    </source>
</evidence>
<reference evidence="5" key="2">
    <citation type="journal article" date="2007" name="Nature">
        <title>Evolution of genes and genomes on the Drosophila phylogeny.</title>
        <authorList>
            <consortium name="Drosophila 12 Genomes Consortium"/>
            <person name="Clark A.G."/>
            <person name="Eisen M.B."/>
            <person name="Smith D.R."/>
            <person name="Bergman C.M."/>
            <person name="Oliver B."/>
            <person name="Markow T.A."/>
            <person name="Kaufman T.C."/>
            <person name="Kellis M."/>
            <person name="Gelbart W."/>
            <person name="Iyer V.N."/>
            <person name="Pollard D.A."/>
            <person name="Sackton T.B."/>
            <person name="Larracuente A.M."/>
            <person name="Singh N.D."/>
            <person name="Abad J.P."/>
            <person name="Abt D.N."/>
            <person name="Adryan B."/>
            <person name="Aguade M."/>
            <person name="Akashi H."/>
            <person name="Anderson W.W."/>
            <person name="Aquadro C.F."/>
            <person name="Ardell D.H."/>
            <person name="Arguello R."/>
            <person name="Artieri C.G."/>
            <person name="Barbash D.A."/>
            <person name="Barker D."/>
            <person name="Barsanti P."/>
            <person name="Batterham P."/>
            <person name="Batzoglou S."/>
            <person name="Begun D."/>
            <person name="Bhutkar A."/>
            <person name="Blanco E."/>
            <person name="Bosak S.A."/>
            <person name="Bradley R.K."/>
            <person name="Brand A.D."/>
            <person name="Brent M.R."/>
            <person name="Brooks A.N."/>
            <person name="Brown R.H."/>
            <person name="Butlin R.K."/>
            <person name="Caggese C."/>
            <person name="Calvi B.R."/>
            <person name="Bernardo de Carvalho A."/>
            <person name="Caspi A."/>
            <person name="Castrezana S."/>
            <person name="Celniker S.E."/>
            <person name="Chang J.L."/>
            <person name="Chapple C."/>
            <person name="Chatterji S."/>
            <person name="Chinwalla A."/>
            <person name="Civetta A."/>
            <person name="Clifton S.W."/>
            <person name="Comeron J.M."/>
            <person name="Costello J.C."/>
            <person name="Coyne J.A."/>
            <person name="Daub J."/>
            <person name="David R.G."/>
            <person name="Delcher A.L."/>
            <person name="Delehaunty K."/>
            <person name="Do C.B."/>
            <person name="Ebling H."/>
            <person name="Edwards K."/>
            <person name="Eickbush T."/>
            <person name="Evans J.D."/>
            <person name="Filipski A."/>
            <person name="Findeiss S."/>
            <person name="Freyhult E."/>
            <person name="Fulton L."/>
            <person name="Fulton R."/>
            <person name="Garcia A.C."/>
            <person name="Gardiner A."/>
            <person name="Garfield D.A."/>
            <person name="Garvin B.E."/>
            <person name="Gibson G."/>
            <person name="Gilbert D."/>
            <person name="Gnerre S."/>
            <person name="Godfrey J."/>
            <person name="Good R."/>
            <person name="Gotea V."/>
            <person name="Gravely B."/>
            <person name="Greenberg A.J."/>
            <person name="Griffiths-Jones S."/>
            <person name="Gross S."/>
            <person name="Guigo R."/>
            <person name="Gustafson E.A."/>
            <person name="Haerty W."/>
            <person name="Hahn M.W."/>
            <person name="Halligan D.L."/>
            <person name="Halpern A.L."/>
            <person name="Halter G.M."/>
            <person name="Han M.V."/>
            <person name="Heger A."/>
            <person name="Hillier L."/>
            <person name="Hinrichs A.S."/>
            <person name="Holmes I."/>
            <person name="Hoskins R.A."/>
            <person name="Hubisz M.J."/>
            <person name="Hultmark D."/>
            <person name="Huntley M.A."/>
            <person name="Jaffe D.B."/>
            <person name="Jagadeeshan S."/>
            <person name="Jeck W.R."/>
            <person name="Johnson J."/>
            <person name="Jones C.D."/>
            <person name="Jordan W.C."/>
            <person name="Karpen G.H."/>
            <person name="Kataoka E."/>
            <person name="Keightley P.D."/>
            <person name="Kheradpour P."/>
            <person name="Kirkness E.F."/>
            <person name="Koerich L.B."/>
            <person name="Kristiansen K."/>
            <person name="Kudrna D."/>
            <person name="Kulathinal R.J."/>
            <person name="Kumar S."/>
            <person name="Kwok R."/>
            <person name="Lander E."/>
            <person name="Langley C.H."/>
            <person name="Lapoint R."/>
            <person name="Lazzaro B.P."/>
            <person name="Lee S.J."/>
            <person name="Levesque L."/>
            <person name="Li R."/>
            <person name="Lin C.F."/>
            <person name="Lin M.F."/>
            <person name="Lindblad-Toh K."/>
            <person name="Llopart A."/>
            <person name="Long M."/>
            <person name="Low L."/>
            <person name="Lozovsky E."/>
            <person name="Lu J."/>
            <person name="Luo M."/>
            <person name="Machado C.A."/>
            <person name="Makalowski W."/>
            <person name="Marzo M."/>
            <person name="Matsuda M."/>
            <person name="Matzkin L."/>
            <person name="McAllister B."/>
            <person name="McBride C.S."/>
            <person name="McKernan B."/>
            <person name="McKernan K."/>
            <person name="Mendez-Lago M."/>
            <person name="Minx P."/>
            <person name="Mollenhauer M.U."/>
            <person name="Montooth K."/>
            <person name="Mount S.M."/>
            <person name="Mu X."/>
            <person name="Myers E."/>
            <person name="Negre B."/>
            <person name="Newfeld S."/>
            <person name="Nielsen R."/>
            <person name="Noor M.A."/>
            <person name="O'Grady P."/>
            <person name="Pachter L."/>
            <person name="Papaceit M."/>
            <person name="Parisi M.J."/>
            <person name="Parisi M."/>
            <person name="Parts L."/>
            <person name="Pedersen J.S."/>
            <person name="Pesole G."/>
            <person name="Phillippy A.M."/>
            <person name="Ponting C.P."/>
            <person name="Pop M."/>
            <person name="Porcelli D."/>
            <person name="Powell J.R."/>
            <person name="Prohaska S."/>
            <person name="Pruitt K."/>
            <person name="Puig M."/>
            <person name="Quesneville H."/>
            <person name="Ram K.R."/>
            <person name="Rand D."/>
            <person name="Rasmussen M.D."/>
            <person name="Reed L.K."/>
            <person name="Reenan R."/>
            <person name="Reily A."/>
            <person name="Remington K.A."/>
            <person name="Rieger T.T."/>
            <person name="Ritchie M.G."/>
            <person name="Robin C."/>
            <person name="Rogers Y.H."/>
            <person name="Rohde C."/>
            <person name="Rozas J."/>
            <person name="Rubenfield M.J."/>
            <person name="Ruiz A."/>
            <person name="Russo S."/>
            <person name="Salzberg S.L."/>
            <person name="Sanchez-Gracia A."/>
            <person name="Saranga D.J."/>
            <person name="Sato H."/>
            <person name="Schaeffer S.W."/>
            <person name="Schatz M.C."/>
            <person name="Schlenke T."/>
            <person name="Schwartz R."/>
            <person name="Segarra C."/>
            <person name="Singh R.S."/>
            <person name="Sirot L."/>
            <person name="Sirota M."/>
            <person name="Sisneros N.B."/>
            <person name="Smith C.D."/>
            <person name="Smith T.F."/>
            <person name="Spieth J."/>
            <person name="Stage D.E."/>
            <person name="Stark A."/>
            <person name="Stephan W."/>
            <person name="Strausberg R.L."/>
            <person name="Strempel S."/>
            <person name="Sturgill D."/>
            <person name="Sutton G."/>
            <person name="Sutton G.G."/>
            <person name="Tao W."/>
            <person name="Teichmann S."/>
            <person name="Tobari Y.N."/>
            <person name="Tomimura Y."/>
            <person name="Tsolas J.M."/>
            <person name="Valente V.L."/>
            <person name="Venter E."/>
            <person name="Venter J.C."/>
            <person name="Vicario S."/>
            <person name="Vieira F.G."/>
            <person name="Vilella A.J."/>
            <person name="Villasante A."/>
            <person name="Walenz B."/>
            <person name="Wang J."/>
            <person name="Wasserman M."/>
            <person name="Watts T."/>
            <person name="Wilson D."/>
            <person name="Wilson R.K."/>
            <person name="Wing R.A."/>
            <person name="Wolfner M.F."/>
            <person name="Wong A."/>
            <person name="Wong G.K."/>
            <person name="Wu C.I."/>
            <person name="Wu G."/>
            <person name="Yamamoto D."/>
            <person name="Yang H.P."/>
            <person name="Yang S.P."/>
            <person name="Yorke J.A."/>
            <person name="Yoshida K."/>
            <person name="Zdobnov E."/>
            <person name="Zhang P."/>
            <person name="Zhang Y."/>
            <person name="Zimin A.V."/>
            <person name="Baldwin J."/>
            <person name="Abdouelleil A."/>
            <person name="Abdulkadir J."/>
            <person name="Abebe A."/>
            <person name="Abera B."/>
            <person name="Abreu J."/>
            <person name="Acer S.C."/>
            <person name="Aftuck L."/>
            <person name="Alexander A."/>
            <person name="An P."/>
            <person name="Anderson E."/>
            <person name="Anderson S."/>
            <person name="Arachi H."/>
            <person name="Azer M."/>
            <person name="Bachantsang P."/>
            <person name="Barry A."/>
            <person name="Bayul T."/>
            <person name="Berlin A."/>
            <person name="Bessette D."/>
            <person name="Bloom T."/>
            <person name="Blye J."/>
            <person name="Boguslavskiy L."/>
            <person name="Bonnet C."/>
            <person name="Boukhgalter B."/>
            <person name="Bourzgui I."/>
            <person name="Brown A."/>
            <person name="Cahill P."/>
            <person name="Channer S."/>
            <person name="Cheshatsang Y."/>
            <person name="Chuda L."/>
            <person name="Citroen M."/>
            <person name="Collymore A."/>
            <person name="Cooke P."/>
            <person name="Costello M."/>
            <person name="D'Aco K."/>
            <person name="Daza R."/>
            <person name="De Haan G."/>
            <person name="DeGray S."/>
            <person name="DeMaso C."/>
            <person name="Dhargay N."/>
            <person name="Dooley K."/>
            <person name="Dooley E."/>
            <person name="Doricent M."/>
            <person name="Dorje P."/>
            <person name="Dorjee K."/>
            <person name="Dupes A."/>
            <person name="Elong R."/>
            <person name="Falk J."/>
            <person name="Farina A."/>
            <person name="Faro S."/>
            <person name="Ferguson D."/>
            <person name="Fisher S."/>
            <person name="Foley C.D."/>
            <person name="Franke A."/>
            <person name="Friedrich D."/>
            <person name="Gadbois L."/>
            <person name="Gearin G."/>
            <person name="Gearin C.R."/>
            <person name="Giannoukos G."/>
            <person name="Goode T."/>
            <person name="Graham J."/>
            <person name="Grandbois E."/>
            <person name="Grewal S."/>
            <person name="Gyaltsen K."/>
            <person name="Hafez N."/>
            <person name="Hagos B."/>
            <person name="Hall J."/>
            <person name="Henson C."/>
            <person name="Hollinger A."/>
            <person name="Honan T."/>
            <person name="Huard M.D."/>
            <person name="Hughes L."/>
            <person name="Hurhula B."/>
            <person name="Husby M.E."/>
            <person name="Kamat A."/>
            <person name="Kanga B."/>
            <person name="Kashin S."/>
            <person name="Khazanovich D."/>
            <person name="Kisner P."/>
            <person name="Lance K."/>
            <person name="Lara M."/>
            <person name="Lee W."/>
            <person name="Lennon N."/>
            <person name="Letendre F."/>
            <person name="LeVine R."/>
            <person name="Lipovsky A."/>
            <person name="Liu X."/>
            <person name="Liu J."/>
            <person name="Liu S."/>
            <person name="Lokyitsang T."/>
            <person name="Lokyitsang Y."/>
            <person name="Lubonja R."/>
            <person name="Lui A."/>
            <person name="MacDonald P."/>
            <person name="Magnisalis V."/>
            <person name="Maru K."/>
            <person name="Matthews C."/>
            <person name="McCusker W."/>
            <person name="McDonough S."/>
            <person name="Mehta T."/>
            <person name="Meldrim J."/>
            <person name="Meneus L."/>
            <person name="Mihai O."/>
            <person name="Mihalev A."/>
            <person name="Mihova T."/>
            <person name="Mittelman R."/>
            <person name="Mlenga V."/>
            <person name="Montmayeur A."/>
            <person name="Mulrain L."/>
            <person name="Navidi A."/>
            <person name="Naylor J."/>
            <person name="Negash T."/>
            <person name="Nguyen T."/>
            <person name="Nguyen N."/>
            <person name="Nicol R."/>
            <person name="Norbu C."/>
            <person name="Norbu N."/>
            <person name="Novod N."/>
            <person name="O'Neill B."/>
            <person name="Osman S."/>
            <person name="Markiewicz E."/>
            <person name="Oyono O.L."/>
            <person name="Patti C."/>
            <person name="Phunkhang P."/>
            <person name="Pierre F."/>
            <person name="Priest M."/>
            <person name="Raghuraman S."/>
            <person name="Rege F."/>
            <person name="Reyes R."/>
            <person name="Rise C."/>
            <person name="Rogov P."/>
            <person name="Ross K."/>
            <person name="Ryan E."/>
            <person name="Settipalli S."/>
            <person name="Shea T."/>
            <person name="Sherpa N."/>
            <person name="Shi L."/>
            <person name="Shih D."/>
            <person name="Sparrow T."/>
            <person name="Spaulding J."/>
            <person name="Stalker J."/>
            <person name="Stange-Thomann N."/>
            <person name="Stavropoulos S."/>
            <person name="Stone C."/>
            <person name="Strader C."/>
            <person name="Tesfaye S."/>
            <person name="Thomson T."/>
            <person name="Thoulutsang Y."/>
            <person name="Thoulutsang D."/>
            <person name="Topham K."/>
            <person name="Topping I."/>
            <person name="Tsamla T."/>
            <person name="Vassiliev H."/>
            <person name="Vo A."/>
            <person name="Wangchuk T."/>
            <person name="Wangdi T."/>
            <person name="Weiand M."/>
            <person name="Wilkinson J."/>
            <person name="Wilson A."/>
            <person name="Yadav S."/>
            <person name="Young G."/>
            <person name="Yu Q."/>
            <person name="Zembek L."/>
            <person name="Zhong D."/>
            <person name="Zimmer A."/>
            <person name="Zwirko Z."/>
            <person name="Jaffe D.B."/>
            <person name="Alvarez P."/>
            <person name="Brockman W."/>
            <person name="Butler J."/>
            <person name="Chin C."/>
            <person name="Gnerre S."/>
            <person name="Grabherr M."/>
            <person name="Kleber M."/>
            <person name="Mauceli E."/>
            <person name="MacCallum I."/>
        </authorList>
    </citation>
    <scope>NUCLEOTIDE SEQUENCE [LARGE SCALE GENOMIC DNA]</scope>
    <source>
        <strain evidence="5">MV2-25</strain>
    </source>
</reference>
<keyword evidence="1" id="KW-0677">Repeat</keyword>
<dbReference type="STRING" id="46245.Q29CV6"/>
<feature type="region of interest" description="Disordered" evidence="3">
    <location>
        <begin position="183"/>
        <end position="216"/>
    </location>
</feature>
<dbReference type="Bgee" id="FBgn0081486">
    <property type="expression patterns" value="Expressed in female reproductive system and 2 other cell types or tissues"/>
</dbReference>
<reference evidence="5" key="3">
    <citation type="journal article" date="2012" name="PLoS ONE">
        <title>Mind the gap: upgrading genomes with Pacific Biosciences RS long-read sequencing technology.</title>
        <authorList>
            <person name="English A.C."/>
            <person name="Richards S."/>
            <person name="Han Y."/>
            <person name="Wang M."/>
            <person name="Vee V."/>
            <person name="Qu J."/>
            <person name="Qin X."/>
            <person name="Muzny D.M."/>
            <person name="Reid J.G."/>
            <person name="Worley K.C."/>
            <person name="Gibbs R.A."/>
        </authorList>
    </citation>
    <scope>NUCLEOTIDE SEQUENCE</scope>
    <source>
        <strain evidence="5">MV2-25</strain>
    </source>
</reference>
<reference evidence="5" key="1">
    <citation type="journal article" date="2005" name="Genome Res.">
        <title>Comparative genome sequencing of Drosophila pseudoobscura: chromosomal, gene, and cis-element evolution.</title>
        <authorList>
            <person name="Richards S."/>
            <person name="Liu Y."/>
            <person name="Bettencourt B.R."/>
            <person name="Hradecky P."/>
            <person name="Letovsky S."/>
            <person name="Nielsen R."/>
            <person name="Thornton K."/>
            <person name="Hubisz M.J."/>
            <person name="Chen R."/>
            <person name="Meisel R.P."/>
            <person name="Couronne O."/>
            <person name="Hua S."/>
            <person name="Smith M.A."/>
            <person name="Zhang P."/>
            <person name="Liu J."/>
            <person name="Bussemaker H.J."/>
            <person name="van Batenburg M.F."/>
            <person name="Howells S.L."/>
            <person name="Scherer S.E."/>
            <person name="Sodergren E."/>
            <person name="Matthews B.B."/>
            <person name="Crosby M.A."/>
            <person name="Schroeder A.J."/>
            <person name="Ortiz-Barrientos D."/>
            <person name="Rives C.M."/>
            <person name="Metzker M.L."/>
            <person name="Muzny D.M."/>
            <person name="Scott G."/>
            <person name="Steffen D."/>
            <person name="Wheeler D.A."/>
            <person name="Worley K.C."/>
            <person name="Havlak P."/>
            <person name="Durbin K.J."/>
            <person name="Egan A."/>
            <person name="Gill R."/>
            <person name="Hume J."/>
            <person name="Morgan M.B."/>
            <person name="Miner G."/>
            <person name="Hamilton C."/>
            <person name="Huang Y."/>
            <person name="Waldron L."/>
            <person name="Verduzco D."/>
            <person name="Clerc-Blankenburg K.P."/>
            <person name="Dubchak I."/>
            <person name="Noor M.A."/>
            <person name="Anderson W."/>
            <person name="White K.P."/>
            <person name="Clark A.G."/>
            <person name="Schaeffer S.W."/>
            <person name="Gelbart W."/>
            <person name="Weinstock G.M."/>
            <person name="Gibbs R.A."/>
        </authorList>
    </citation>
    <scope>NUCLEOTIDE SEQUENCE [LARGE SCALE GENOMIC DNA]</scope>
    <source>
        <strain evidence="5">MV2-25</strain>
    </source>
</reference>
<gene>
    <name evidence="5" type="primary">Dpse\GA21500</name>
    <name evidence="5" type="ORF">Dpse_GA21500</name>
</gene>
<protein>
    <recommendedName>
        <fullName evidence="4">C-myb C-terminal domain-containing protein</fullName>
    </recommendedName>
</protein>
<feature type="domain" description="C-myb C-terminal" evidence="4">
    <location>
        <begin position="106"/>
        <end position="174"/>
    </location>
</feature>
<accession>Q29CV6</accession>
<dbReference type="EMBL" id="CH475400">
    <property type="protein sequence ID" value="EAL29337.4"/>
    <property type="molecule type" value="Genomic_DNA"/>
</dbReference>
<dbReference type="eggNOG" id="KOG0048">
    <property type="taxonomic scope" value="Eukaryota"/>
</dbReference>